<proteinExistence type="predicted"/>
<organism evidence="2 3">
    <name type="scientific">Stackebrandtia albiflava</name>
    <dbReference type="NCBI Taxonomy" id="406432"/>
    <lineage>
        <taxon>Bacteria</taxon>
        <taxon>Bacillati</taxon>
        <taxon>Actinomycetota</taxon>
        <taxon>Actinomycetes</taxon>
        <taxon>Glycomycetales</taxon>
        <taxon>Glycomycetaceae</taxon>
        <taxon>Stackebrandtia</taxon>
    </lineage>
</organism>
<feature type="compositionally biased region" description="Gly residues" evidence="1">
    <location>
        <begin position="1"/>
        <end position="14"/>
    </location>
</feature>
<evidence type="ECO:0000256" key="1">
    <source>
        <dbReference type="SAM" id="MobiDB-lite"/>
    </source>
</evidence>
<dbReference type="Proteomes" id="UP000321617">
    <property type="component" value="Unassembled WGS sequence"/>
</dbReference>
<accession>A0A562V9V7</accession>
<protein>
    <submittedName>
        <fullName evidence="2">Uncharacterized protein</fullName>
    </submittedName>
</protein>
<gene>
    <name evidence="2" type="ORF">LX16_0356</name>
</gene>
<comment type="caution">
    <text evidence="2">The sequence shown here is derived from an EMBL/GenBank/DDBJ whole genome shotgun (WGS) entry which is preliminary data.</text>
</comment>
<reference evidence="2 3" key="1">
    <citation type="journal article" date="2013" name="Stand. Genomic Sci.">
        <title>Genomic Encyclopedia of Type Strains, Phase I: The one thousand microbial genomes (KMG-I) project.</title>
        <authorList>
            <person name="Kyrpides N.C."/>
            <person name="Woyke T."/>
            <person name="Eisen J.A."/>
            <person name="Garrity G."/>
            <person name="Lilburn T.G."/>
            <person name="Beck B.J."/>
            <person name="Whitman W.B."/>
            <person name="Hugenholtz P."/>
            <person name="Klenk H.P."/>
        </authorList>
    </citation>
    <scope>NUCLEOTIDE SEQUENCE [LARGE SCALE GENOMIC DNA]</scope>
    <source>
        <strain evidence="2 3">DSM 45044</strain>
    </source>
</reference>
<evidence type="ECO:0000313" key="3">
    <source>
        <dbReference type="Proteomes" id="UP000321617"/>
    </source>
</evidence>
<dbReference type="RefSeq" id="WP_170283835.1">
    <property type="nucleotide sequence ID" value="NZ_BAABIJ010000001.1"/>
</dbReference>
<dbReference type="InterPro" id="IPR046210">
    <property type="entry name" value="DUF6243"/>
</dbReference>
<sequence length="57" mass="6273">MTKGIGTGMLGVGGQRRHLSRQDLRGGTGDTTPPADDAMAARRELIRRLKSRKGRRR</sequence>
<dbReference type="EMBL" id="VLLL01000005">
    <property type="protein sequence ID" value="TWJ14669.1"/>
    <property type="molecule type" value="Genomic_DNA"/>
</dbReference>
<dbReference type="AlphaFoldDB" id="A0A562V9V7"/>
<evidence type="ECO:0000313" key="2">
    <source>
        <dbReference type="EMBL" id="TWJ14669.1"/>
    </source>
</evidence>
<name>A0A562V9V7_9ACTN</name>
<keyword evidence="3" id="KW-1185">Reference proteome</keyword>
<feature type="region of interest" description="Disordered" evidence="1">
    <location>
        <begin position="1"/>
        <end position="40"/>
    </location>
</feature>
<dbReference type="Pfam" id="PF19756">
    <property type="entry name" value="DUF6243"/>
    <property type="match status" value="1"/>
</dbReference>